<dbReference type="GO" id="GO:0042802">
    <property type="term" value="F:identical protein binding"/>
    <property type="evidence" value="ECO:0007669"/>
    <property type="project" value="TreeGrafter"/>
</dbReference>
<evidence type="ECO:0000256" key="2">
    <source>
        <dbReference type="ARBA" id="ARBA00022576"/>
    </source>
</evidence>
<dbReference type="Proteomes" id="UP001057580">
    <property type="component" value="Chromosome"/>
</dbReference>
<dbReference type="EMBL" id="CP104003">
    <property type="protein sequence ID" value="UWM54433.1"/>
    <property type="molecule type" value="Genomic_DNA"/>
</dbReference>
<dbReference type="Pfam" id="PF00202">
    <property type="entry name" value="Aminotran_3"/>
    <property type="match status" value="1"/>
</dbReference>
<dbReference type="GO" id="GO:0030170">
    <property type="term" value="F:pyridoxal phosphate binding"/>
    <property type="evidence" value="ECO:0007669"/>
    <property type="project" value="InterPro"/>
</dbReference>
<dbReference type="KEGG" id="ssai:N0B31_20225"/>
<keyword evidence="7" id="KW-1185">Reference proteome</keyword>
<dbReference type="GO" id="GO:0008483">
    <property type="term" value="F:transaminase activity"/>
    <property type="evidence" value="ECO:0007669"/>
    <property type="project" value="UniProtKB-KW"/>
</dbReference>
<dbReference type="PANTHER" id="PTHR11986:SF79">
    <property type="entry name" value="ACETYLORNITHINE AMINOTRANSFERASE, MITOCHONDRIAL"/>
    <property type="match status" value="1"/>
</dbReference>
<keyword evidence="4 5" id="KW-0663">Pyridoxal phosphate</keyword>
<proteinExistence type="inferred from homology"/>
<evidence type="ECO:0000313" key="6">
    <source>
        <dbReference type="EMBL" id="UWM54433.1"/>
    </source>
</evidence>
<evidence type="ECO:0000256" key="4">
    <source>
        <dbReference type="ARBA" id="ARBA00022898"/>
    </source>
</evidence>
<dbReference type="InterPro" id="IPR015424">
    <property type="entry name" value="PyrdxlP-dep_Trfase"/>
</dbReference>
<dbReference type="CDD" id="cd00610">
    <property type="entry name" value="OAT_like"/>
    <property type="match status" value="1"/>
</dbReference>
<dbReference type="PANTHER" id="PTHR11986">
    <property type="entry name" value="AMINOTRANSFERASE CLASS III"/>
    <property type="match status" value="1"/>
</dbReference>
<sequence>MTVGPPIEELHFSDAPNVSSVPGPRSRELIDQQFELESRVVTYPRSLPVAFEEGRGATLRDADGNVYIDFVAGAGVLNVGYSNPYVVEAVQEQTGRITHTLDFPSEARVEFLERLSSIAPGDLAGNSRLAFGGPTGTDAIEASIKLARANSDGSSLVAFRGGNHGQTAGALSLSGVNKYKTKGRGPYVPGVEHVPYPYPLQQGVSAEEAVERSIRELRELLEDPYSGIPDPIGVWVEAIQGSRGVVVPPREFLPRVRALCDEHDLMLVVDEIQTGMGRTGKWFASEWSETTPDAIAMGKALGGGHALSGIMFHEQFDTWEPGTHKGTFRGYVPAMVAGTRAIEYIEAHDLLAHGREVGELIRDRLRAAGETSPYVAEVRGEGMLTGIEFHDDDGEPFTQFVADLQRYCLDHGLVVWVSGRHGCVIRLLPPLVLTHELAERGCDVLCGGIEALTKRYA</sequence>
<dbReference type="GeneID" id="74944801"/>
<keyword evidence="2 6" id="KW-0032">Aminotransferase</keyword>
<evidence type="ECO:0000256" key="1">
    <source>
        <dbReference type="ARBA" id="ARBA00001933"/>
    </source>
</evidence>
<dbReference type="PROSITE" id="PS00600">
    <property type="entry name" value="AA_TRANSFER_CLASS_3"/>
    <property type="match status" value="1"/>
</dbReference>
<dbReference type="RefSeq" id="WP_260593453.1">
    <property type="nucleotide sequence ID" value="NZ_CP104003.1"/>
</dbReference>
<keyword evidence="3" id="KW-0808">Transferase</keyword>
<gene>
    <name evidence="6" type="ORF">N0B31_20225</name>
</gene>
<dbReference type="InterPro" id="IPR015421">
    <property type="entry name" value="PyrdxlP-dep_Trfase_major"/>
</dbReference>
<organism evidence="6 7">
    <name type="scientific">Salinirubellus salinus</name>
    <dbReference type="NCBI Taxonomy" id="1364945"/>
    <lineage>
        <taxon>Archaea</taxon>
        <taxon>Methanobacteriati</taxon>
        <taxon>Methanobacteriota</taxon>
        <taxon>Stenosarchaea group</taxon>
        <taxon>Halobacteria</taxon>
        <taxon>Halobacteriales</taxon>
        <taxon>Natronomonadaceae</taxon>
        <taxon>Salinirubellus</taxon>
    </lineage>
</organism>
<protein>
    <submittedName>
        <fullName evidence="6">Aspartate aminotransferase family protein</fullName>
    </submittedName>
</protein>
<comment type="cofactor">
    <cofactor evidence="1">
        <name>pyridoxal 5'-phosphate</name>
        <dbReference type="ChEBI" id="CHEBI:597326"/>
    </cofactor>
</comment>
<dbReference type="Gene3D" id="3.90.1150.10">
    <property type="entry name" value="Aspartate Aminotransferase, domain 1"/>
    <property type="match status" value="1"/>
</dbReference>
<name>A0A9E7R2U6_9EURY</name>
<dbReference type="InterPro" id="IPR050103">
    <property type="entry name" value="Class-III_PLP-dep_AT"/>
</dbReference>
<evidence type="ECO:0000256" key="3">
    <source>
        <dbReference type="ARBA" id="ARBA00022679"/>
    </source>
</evidence>
<comment type="similarity">
    <text evidence="5">Belongs to the class-III pyridoxal-phosphate-dependent aminotransferase family.</text>
</comment>
<dbReference type="SUPFAM" id="SSF53383">
    <property type="entry name" value="PLP-dependent transferases"/>
    <property type="match status" value="1"/>
</dbReference>
<accession>A0A9E7R2U6</accession>
<dbReference type="Gene3D" id="3.40.640.10">
    <property type="entry name" value="Type I PLP-dependent aspartate aminotransferase-like (Major domain)"/>
    <property type="match status" value="1"/>
</dbReference>
<reference evidence="6" key="1">
    <citation type="submission" date="2022-09" db="EMBL/GenBank/DDBJ databases">
        <title>Diverse halophilic archaea isolated from saline environments.</title>
        <authorList>
            <person name="Cui H.-L."/>
        </authorList>
    </citation>
    <scope>NUCLEOTIDE SEQUENCE</scope>
    <source>
        <strain evidence="6">ZS-35-S2</strain>
    </source>
</reference>
<dbReference type="InterPro" id="IPR049704">
    <property type="entry name" value="Aminotrans_3_PPA_site"/>
</dbReference>
<dbReference type="InterPro" id="IPR005814">
    <property type="entry name" value="Aminotrans_3"/>
</dbReference>
<evidence type="ECO:0000313" key="7">
    <source>
        <dbReference type="Proteomes" id="UP001057580"/>
    </source>
</evidence>
<dbReference type="PIRSF" id="PIRSF000521">
    <property type="entry name" value="Transaminase_4ab_Lys_Orn"/>
    <property type="match status" value="1"/>
</dbReference>
<dbReference type="AlphaFoldDB" id="A0A9E7R2U6"/>
<evidence type="ECO:0000256" key="5">
    <source>
        <dbReference type="RuleBase" id="RU003560"/>
    </source>
</evidence>
<dbReference type="InterPro" id="IPR015422">
    <property type="entry name" value="PyrdxlP-dep_Trfase_small"/>
</dbReference>